<dbReference type="PANTHER" id="PTHR32347">
    <property type="entry name" value="EFFLUX SYSTEM COMPONENT YKNX-RELATED"/>
    <property type="match status" value="1"/>
</dbReference>
<organism evidence="4 5">
    <name type="scientific">Flavihumibacter solisilvae</name>
    <dbReference type="NCBI Taxonomy" id="1349421"/>
    <lineage>
        <taxon>Bacteria</taxon>
        <taxon>Pseudomonadati</taxon>
        <taxon>Bacteroidota</taxon>
        <taxon>Chitinophagia</taxon>
        <taxon>Chitinophagales</taxon>
        <taxon>Chitinophagaceae</taxon>
        <taxon>Flavihumibacter</taxon>
    </lineage>
</organism>
<comment type="caution">
    <text evidence="4">The sequence shown here is derived from an EMBL/GenBank/DDBJ whole genome shotgun (WGS) entry which is preliminary data.</text>
</comment>
<dbReference type="OrthoDB" id="9778236at2"/>
<evidence type="ECO:0000256" key="1">
    <source>
        <dbReference type="ARBA" id="ARBA00004196"/>
    </source>
</evidence>
<dbReference type="Gene3D" id="2.40.30.170">
    <property type="match status" value="1"/>
</dbReference>
<proteinExistence type="predicted"/>
<dbReference type="PANTHER" id="PTHR32347:SF23">
    <property type="entry name" value="BLL5650 PROTEIN"/>
    <property type="match status" value="1"/>
</dbReference>
<dbReference type="Gene3D" id="2.40.50.100">
    <property type="match status" value="1"/>
</dbReference>
<comment type="subcellular location">
    <subcellularLocation>
        <location evidence="1">Cell envelope</location>
    </subcellularLocation>
</comment>
<keyword evidence="5" id="KW-1185">Reference proteome</keyword>
<evidence type="ECO:0000256" key="2">
    <source>
        <dbReference type="ARBA" id="ARBA00023054"/>
    </source>
</evidence>
<dbReference type="EMBL" id="JSVC01000005">
    <property type="protein sequence ID" value="KIC95696.1"/>
    <property type="molecule type" value="Genomic_DNA"/>
</dbReference>
<reference evidence="4 5" key="1">
    <citation type="submission" date="2014-11" db="EMBL/GenBank/DDBJ databases">
        <title>Genome sequence of Flavihumibacter solisilvae 3-3.</title>
        <authorList>
            <person name="Zhou G."/>
            <person name="Li M."/>
            <person name="Wang G."/>
        </authorList>
    </citation>
    <scope>NUCLEOTIDE SEQUENCE [LARGE SCALE GENOMIC DNA]</scope>
    <source>
        <strain evidence="4 5">3-3</strain>
    </source>
</reference>
<dbReference type="Proteomes" id="UP000031408">
    <property type="component" value="Unassembled WGS sequence"/>
</dbReference>
<name>A0A0C1L7W7_9BACT</name>
<feature type="coiled-coil region" evidence="3">
    <location>
        <begin position="94"/>
        <end position="152"/>
    </location>
</feature>
<evidence type="ECO:0000313" key="5">
    <source>
        <dbReference type="Proteomes" id="UP000031408"/>
    </source>
</evidence>
<dbReference type="RefSeq" id="WP_039137860.1">
    <property type="nucleotide sequence ID" value="NZ_JSVC01000005.1"/>
</dbReference>
<dbReference type="AlphaFoldDB" id="A0A0C1L7W7"/>
<sequence>MKNIFLLAAFAITATSCSDKNRFDATGAFEATEVIVAAEQSGRILALNIMEGDSLAAGQVIGGIDVTGLVLQRAQREANVKAITERTIDPRPQLQLVRKQLDVQESRLQQQLHEKTRITNLLKADAATRKELDDVNATIDQLNKEIAVSHQQIALYQSDISTQNRTILSEKEPASKDVAIVEDQIKRGTLINPVSGTVLTQYAYAGEYASTGKPLYKIADLNVLTLRAYITGSQLPAVKIGQHVHVMIDTDRKNYKEYPGTITWISDKAEFTPKTIQTKEERANLVYAVKITVRNDGYLKIGMYSEVKF</sequence>
<dbReference type="InterPro" id="IPR050465">
    <property type="entry name" value="UPF0194_transport"/>
</dbReference>
<dbReference type="GO" id="GO:0030313">
    <property type="term" value="C:cell envelope"/>
    <property type="evidence" value="ECO:0007669"/>
    <property type="project" value="UniProtKB-SubCell"/>
</dbReference>
<dbReference type="PROSITE" id="PS51257">
    <property type="entry name" value="PROKAR_LIPOPROTEIN"/>
    <property type="match status" value="1"/>
</dbReference>
<gene>
    <name evidence="4" type="ORF">OI18_05525</name>
</gene>
<protein>
    <submittedName>
        <fullName evidence="4">Secretion protein</fullName>
    </submittedName>
</protein>
<accession>A0A0C1L7W7</accession>
<dbReference type="STRING" id="1349421.OI18_05525"/>
<keyword evidence="2 3" id="KW-0175">Coiled coil</keyword>
<evidence type="ECO:0000256" key="3">
    <source>
        <dbReference type="SAM" id="Coils"/>
    </source>
</evidence>
<evidence type="ECO:0000313" key="4">
    <source>
        <dbReference type="EMBL" id="KIC95696.1"/>
    </source>
</evidence>